<dbReference type="InterPro" id="IPR042544">
    <property type="entry name" value="AdoMet_synthase_3"/>
</dbReference>
<dbReference type="PANTHER" id="PTHR36697:SF1">
    <property type="entry name" value="S-ADENOSYLMETHIONINE SYNTHASE"/>
    <property type="match status" value="1"/>
</dbReference>
<dbReference type="PANTHER" id="PTHR36697">
    <property type="entry name" value="S-ADENOSYLMETHIONINE SYNTHASE"/>
    <property type="match status" value="1"/>
</dbReference>
<proteinExistence type="predicted"/>
<dbReference type="NCBIfam" id="NF003366">
    <property type="entry name" value="PRK04439.1-5"/>
    <property type="match status" value="1"/>
</dbReference>
<dbReference type="EMBL" id="JBHUCZ010000009">
    <property type="protein sequence ID" value="MFD1567927.1"/>
    <property type="molecule type" value="Genomic_DNA"/>
</dbReference>
<name>A0ABD6BS62_9EURY</name>
<accession>A0ABD6BS62</accession>
<reference evidence="1 2" key="1">
    <citation type="journal article" date="2019" name="Int. J. Syst. Evol. Microbiol.">
        <title>The Global Catalogue of Microorganisms (GCM) 10K type strain sequencing project: providing services to taxonomists for standard genome sequencing and annotation.</title>
        <authorList>
            <consortium name="The Broad Institute Genomics Platform"/>
            <consortium name="The Broad Institute Genome Sequencing Center for Infectious Disease"/>
            <person name="Wu L."/>
            <person name="Ma J."/>
        </authorList>
    </citation>
    <scope>NUCLEOTIDE SEQUENCE [LARGE SCALE GENOMIC DNA]</scope>
    <source>
        <strain evidence="1 2">CGMCC 1.12859</strain>
    </source>
</reference>
<organism evidence="1 2">
    <name type="scientific">Halolamina litorea</name>
    <dbReference type="NCBI Taxonomy" id="1515593"/>
    <lineage>
        <taxon>Archaea</taxon>
        <taxon>Methanobacteriati</taxon>
        <taxon>Methanobacteriota</taxon>
        <taxon>Stenosarchaea group</taxon>
        <taxon>Halobacteria</taxon>
        <taxon>Halobacteriales</taxon>
        <taxon>Haloferacaceae</taxon>
    </lineage>
</organism>
<dbReference type="InterPro" id="IPR027790">
    <property type="entry name" value="AdoMet_synthase_2_family"/>
</dbReference>
<dbReference type="Pfam" id="PF01941">
    <property type="entry name" value="AdoMet_Synthase"/>
    <property type="match status" value="1"/>
</dbReference>
<dbReference type="RefSeq" id="WP_267646900.1">
    <property type="nucleotide sequence ID" value="NZ_JANHGR010000001.1"/>
</dbReference>
<dbReference type="Proteomes" id="UP001597139">
    <property type="component" value="Unassembled WGS sequence"/>
</dbReference>
<dbReference type="Gene3D" id="3.30.300.10">
    <property type="match status" value="1"/>
</dbReference>
<gene>
    <name evidence="1" type="ORF">ACFSAU_10525</name>
</gene>
<dbReference type="Gene3D" id="3.30.300.340">
    <property type="entry name" value="S-adenosylmethionine synthetase, N-terminal domain"/>
    <property type="match status" value="1"/>
</dbReference>
<dbReference type="AlphaFoldDB" id="A0ABD6BS62"/>
<dbReference type="GO" id="GO:0004478">
    <property type="term" value="F:methionine adenosyltransferase activity"/>
    <property type="evidence" value="ECO:0007669"/>
    <property type="project" value="UniProtKB-EC"/>
</dbReference>
<keyword evidence="2" id="KW-1185">Reference proteome</keyword>
<keyword evidence="1" id="KW-0808">Transferase</keyword>
<dbReference type="EC" id="2.5.1.6" evidence="1"/>
<dbReference type="Gene3D" id="3.30.300.280">
    <property type="entry name" value="S-adenosylmethionine synthetase, C-terminal domain"/>
    <property type="match status" value="1"/>
</dbReference>
<comment type="caution">
    <text evidence="1">The sequence shown here is derived from an EMBL/GenBank/DDBJ whole genome shotgun (WGS) entry which is preliminary data.</text>
</comment>
<sequence>MTDVLAVTTVDGDPAARRRTEFVERKGIGHPDSLCDGVAEAVSRRLSRFYRAEFGRVLHHNTDKVHLGAGRAEPTFGGGRVVEPIYVLVGGRATTTVDGRELPIAELAREAARDYLLGTVPELDADHLRIETRIGRTSADLASLFDRGSVPLANDTSFGVGHSPGSATERFVRTLEPRLHAEIDAVGKDVKLMALRRSDGIHLTVAAAVVDRYVADVADYRLVLDRVRALAHEHGEAHLDRPLSVRVNAADDYERGSIYLTTTGLSAEAGDDGAVGRGNRANGLITPGRPMSLEATAGKNPVTHVGKLYNLLALRIAEGAAADLDASHTSVQLLSRIGSPVSEPQAVDIETTVDDEGAVRAVVAEQFGRIGDLTDDLVAGDVDVF</sequence>
<protein>
    <submittedName>
        <fullName evidence="1">Methionine adenosyltransferase</fullName>
        <ecNumber evidence="1">2.5.1.6</ecNumber>
    </submittedName>
</protein>
<dbReference type="InterPro" id="IPR042543">
    <property type="entry name" value="AdoMet_synthase_2"/>
</dbReference>
<evidence type="ECO:0000313" key="1">
    <source>
        <dbReference type="EMBL" id="MFD1567927.1"/>
    </source>
</evidence>
<evidence type="ECO:0000313" key="2">
    <source>
        <dbReference type="Proteomes" id="UP001597139"/>
    </source>
</evidence>